<keyword evidence="3 4" id="KW-0732">Signal</keyword>
<dbReference type="OrthoDB" id="7240770at2"/>
<dbReference type="GO" id="GO:0005576">
    <property type="term" value="C:extracellular region"/>
    <property type="evidence" value="ECO:0007669"/>
    <property type="project" value="TreeGrafter"/>
</dbReference>
<dbReference type="Gene3D" id="3.40.190.10">
    <property type="entry name" value="Periplasmic binding protein-like II"/>
    <property type="match status" value="2"/>
</dbReference>
<evidence type="ECO:0000256" key="4">
    <source>
        <dbReference type="SAM" id="SignalP"/>
    </source>
</evidence>
<evidence type="ECO:0000313" key="7">
    <source>
        <dbReference type="Proteomes" id="UP000275180"/>
    </source>
</evidence>
<name>A0A3M6RIA3_9BURK</name>
<dbReference type="PANTHER" id="PTHR30085">
    <property type="entry name" value="AMINO ACID ABC TRANSPORTER PERMEASE"/>
    <property type="match status" value="1"/>
</dbReference>
<evidence type="ECO:0000256" key="3">
    <source>
        <dbReference type="ARBA" id="ARBA00022729"/>
    </source>
</evidence>
<dbReference type="GO" id="GO:0030288">
    <property type="term" value="C:outer membrane-bounded periplasmic space"/>
    <property type="evidence" value="ECO:0007669"/>
    <property type="project" value="TreeGrafter"/>
</dbReference>
<dbReference type="CDD" id="cd13688">
    <property type="entry name" value="PBP2_GltI_DEBP"/>
    <property type="match status" value="1"/>
</dbReference>
<comment type="caution">
    <text evidence="6">The sequence shown here is derived from an EMBL/GenBank/DDBJ whole genome shotgun (WGS) entry which is preliminary data.</text>
</comment>
<dbReference type="SUPFAM" id="SSF53850">
    <property type="entry name" value="Periplasmic binding protein-like II"/>
    <property type="match status" value="1"/>
</dbReference>
<sequence>MPIKISFRRFKLLGLALLGLCALPAALQAQTGTLDKIGQSGKVVIGVRESSAPMAYRIANGEREFGGYHVELCEKVLAQIVPQAKIEYMALTSQNTLPLIQNGTVDLGCGPTTNNQARQKQVAFALTTYVSEVRMAVKADSGIDSFGQLAGKTVAASAGTTAVQLLRKYGKQQQMEFETLLGKDHFESFLLLSSGRAQAFVLDDNLLAGVVASSPDPKGYKITGEVLGSEPIALVLRKDDPAFKQAVDQALAGLMRSGELAQLYDKWFMQPIPPKNVALNLPMGQTLKALFENPNDKPLEEFRN</sequence>
<proteinExistence type="inferred from homology"/>
<comment type="similarity">
    <text evidence="1">Belongs to the bacterial solute-binding protein 3 family.</text>
</comment>
<dbReference type="SMART" id="SM00062">
    <property type="entry name" value="PBPb"/>
    <property type="match status" value="1"/>
</dbReference>
<evidence type="ECO:0000256" key="2">
    <source>
        <dbReference type="ARBA" id="ARBA00022448"/>
    </source>
</evidence>
<dbReference type="InterPro" id="IPR051455">
    <property type="entry name" value="Bact_solute-bind_prot3"/>
</dbReference>
<accession>A0A3M6RIA3</accession>
<organism evidence="6 7">
    <name type="scientific">Vandammella animalimorsus</name>
    <dbReference type="NCBI Taxonomy" id="2029117"/>
    <lineage>
        <taxon>Bacteria</taxon>
        <taxon>Pseudomonadati</taxon>
        <taxon>Pseudomonadota</taxon>
        <taxon>Betaproteobacteria</taxon>
        <taxon>Burkholderiales</taxon>
        <taxon>Comamonadaceae</taxon>
        <taxon>Vandammella</taxon>
    </lineage>
</organism>
<dbReference type="AlphaFoldDB" id="A0A3M6RIA3"/>
<protein>
    <submittedName>
        <fullName evidence="6">Amino acid ABC transporter substrate-binding protein</fullName>
    </submittedName>
</protein>
<feature type="chain" id="PRO_5017986208" evidence="4">
    <location>
        <begin position="30"/>
        <end position="304"/>
    </location>
</feature>
<dbReference type="InterPro" id="IPR001638">
    <property type="entry name" value="Solute-binding_3/MltF_N"/>
</dbReference>
<feature type="domain" description="Solute-binding protein family 3/N-terminal" evidence="5">
    <location>
        <begin position="42"/>
        <end position="271"/>
    </location>
</feature>
<evidence type="ECO:0000256" key="1">
    <source>
        <dbReference type="ARBA" id="ARBA00010333"/>
    </source>
</evidence>
<dbReference type="Pfam" id="PF00497">
    <property type="entry name" value="SBP_bac_3"/>
    <property type="match status" value="1"/>
</dbReference>
<dbReference type="Proteomes" id="UP000275180">
    <property type="component" value="Unassembled WGS sequence"/>
</dbReference>
<keyword evidence="2" id="KW-0813">Transport</keyword>
<evidence type="ECO:0000259" key="5">
    <source>
        <dbReference type="SMART" id="SM00062"/>
    </source>
</evidence>
<dbReference type="RefSeq" id="WP_122245034.1">
    <property type="nucleotide sequence ID" value="NZ_RDQJ01000010.1"/>
</dbReference>
<reference evidence="6 7" key="1">
    <citation type="submission" date="2018-10" db="EMBL/GenBank/DDBJ databases">
        <title>Comamonadaceae CDC group NO-1 genome sequencing and assembly.</title>
        <authorList>
            <person name="Bernier A.-M."/>
            <person name="Bernard K."/>
        </authorList>
    </citation>
    <scope>NUCLEOTIDE SEQUENCE [LARGE SCALE GENOMIC DNA]</scope>
    <source>
        <strain evidence="6 7">NML180582</strain>
    </source>
</reference>
<feature type="signal peptide" evidence="4">
    <location>
        <begin position="1"/>
        <end position="29"/>
    </location>
</feature>
<dbReference type="GO" id="GO:0006865">
    <property type="term" value="P:amino acid transport"/>
    <property type="evidence" value="ECO:0007669"/>
    <property type="project" value="TreeGrafter"/>
</dbReference>
<dbReference type="EMBL" id="RDQJ01000010">
    <property type="protein sequence ID" value="RMX14911.1"/>
    <property type="molecule type" value="Genomic_DNA"/>
</dbReference>
<gene>
    <name evidence="6" type="ORF">EBQ34_08360</name>
</gene>
<dbReference type="PANTHER" id="PTHR30085:SF2">
    <property type="entry name" value="GLUTAMATE_ASPARTATE IMPORT SOLUTE-BINDING PROTEIN"/>
    <property type="match status" value="1"/>
</dbReference>
<evidence type="ECO:0000313" key="6">
    <source>
        <dbReference type="EMBL" id="RMX14911.1"/>
    </source>
</evidence>